<feature type="non-terminal residue" evidence="1">
    <location>
        <position position="1"/>
    </location>
</feature>
<keyword evidence="2" id="KW-1185">Reference proteome</keyword>
<feature type="non-terminal residue" evidence="1">
    <location>
        <position position="91"/>
    </location>
</feature>
<evidence type="ECO:0000313" key="1">
    <source>
        <dbReference type="EMBL" id="KAJ9574581.1"/>
    </source>
</evidence>
<protein>
    <submittedName>
        <fullName evidence="1">Uncharacterized protein</fullName>
    </submittedName>
</protein>
<sequence length="91" mass="10980">HRENLTVRVFCRPIMATMIIRSGNKISVNYNWFQQQSSAMTNKCRYLTAYSMAIQNDKFMLSPQRTSFPENFLRKCRILFMEFSSIFFFLW</sequence>
<reference evidence="1" key="1">
    <citation type="journal article" date="2023" name="IScience">
        <title>Live-bearing cockroach genome reveals convergent evolutionary mechanisms linked to viviparity in insects and beyond.</title>
        <authorList>
            <person name="Fouks B."/>
            <person name="Harrison M.C."/>
            <person name="Mikhailova A.A."/>
            <person name="Marchal E."/>
            <person name="English S."/>
            <person name="Carruthers M."/>
            <person name="Jennings E.C."/>
            <person name="Chiamaka E.L."/>
            <person name="Frigard R.A."/>
            <person name="Pippel M."/>
            <person name="Attardo G.M."/>
            <person name="Benoit J.B."/>
            <person name="Bornberg-Bauer E."/>
            <person name="Tobe S.S."/>
        </authorList>
    </citation>
    <scope>NUCLEOTIDE SEQUENCE</scope>
    <source>
        <strain evidence="1">Stay&amp;Tobe</strain>
    </source>
</reference>
<name>A0AAD7Z646_DIPPU</name>
<dbReference type="AlphaFoldDB" id="A0AAD7Z646"/>
<proteinExistence type="predicted"/>
<reference evidence="1" key="2">
    <citation type="submission" date="2023-05" db="EMBL/GenBank/DDBJ databases">
        <authorList>
            <person name="Fouks B."/>
        </authorList>
    </citation>
    <scope>NUCLEOTIDE SEQUENCE</scope>
    <source>
        <strain evidence="1">Stay&amp;Tobe</strain>
        <tissue evidence="1">Testes</tissue>
    </source>
</reference>
<accession>A0AAD7Z646</accession>
<evidence type="ECO:0000313" key="2">
    <source>
        <dbReference type="Proteomes" id="UP001233999"/>
    </source>
</evidence>
<gene>
    <name evidence="1" type="ORF">L9F63_008254</name>
</gene>
<dbReference type="EMBL" id="JASPKZ010010275">
    <property type="protein sequence ID" value="KAJ9574581.1"/>
    <property type="molecule type" value="Genomic_DNA"/>
</dbReference>
<dbReference type="Proteomes" id="UP001233999">
    <property type="component" value="Unassembled WGS sequence"/>
</dbReference>
<organism evidence="1 2">
    <name type="scientific">Diploptera punctata</name>
    <name type="common">Pacific beetle cockroach</name>
    <dbReference type="NCBI Taxonomy" id="6984"/>
    <lineage>
        <taxon>Eukaryota</taxon>
        <taxon>Metazoa</taxon>
        <taxon>Ecdysozoa</taxon>
        <taxon>Arthropoda</taxon>
        <taxon>Hexapoda</taxon>
        <taxon>Insecta</taxon>
        <taxon>Pterygota</taxon>
        <taxon>Neoptera</taxon>
        <taxon>Polyneoptera</taxon>
        <taxon>Dictyoptera</taxon>
        <taxon>Blattodea</taxon>
        <taxon>Blaberoidea</taxon>
        <taxon>Blaberidae</taxon>
        <taxon>Diplopterinae</taxon>
        <taxon>Diploptera</taxon>
    </lineage>
</organism>
<comment type="caution">
    <text evidence="1">The sequence shown here is derived from an EMBL/GenBank/DDBJ whole genome shotgun (WGS) entry which is preliminary data.</text>
</comment>